<comment type="similarity">
    <text evidence="10 11">Belongs to the TonB-dependent receptor family.</text>
</comment>
<dbReference type="InterPro" id="IPR023996">
    <property type="entry name" value="TonB-dep_OMP_SusC/RagA"/>
</dbReference>
<comment type="subcellular location">
    <subcellularLocation>
        <location evidence="1 10">Cell outer membrane</location>
        <topology evidence="1 10">Multi-pass membrane protein</topology>
    </subcellularLocation>
</comment>
<keyword evidence="8" id="KW-0675">Receptor</keyword>
<dbReference type="Gene3D" id="2.60.40.1120">
    <property type="entry name" value="Carboxypeptidase-like, regulatory domain"/>
    <property type="match status" value="1"/>
</dbReference>
<evidence type="ECO:0000256" key="11">
    <source>
        <dbReference type="RuleBase" id="RU003357"/>
    </source>
</evidence>
<keyword evidence="9 10" id="KW-0998">Cell outer membrane</keyword>
<dbReference type="PANTHER" id="PTHR30069">
    <property type="entry name" value="TONB-DEPENDENT OUTER MEMBRANE RECEPTOR"/>
    <property type="match status" value="1"/>
</dbReference>
<dbReference type="NCBIfam" id="TIGR04057">
    <property type="entry name" value="SusC_RagA_signa"/>
    <property type="match status" value="1"/>
</dbReference>
<evidence type="ECO:0000313" key="15">
    <source>
        <dbReference type="EMBL" id="EDS16651.1"/>
    </source>
</evidence>
<dbReference type="Gene3D" id="2.40.170.20">
    <property type="entry name" value="TonB-dependent receptor, beta-barrel domain"/>
    <property type="match status" value="1"/>
</dbReference>
<dbReference type="RefSeq" id="WP_005652989.1">
    <property type="nucleotide sequence ID" value="NZ_DS499670.1"/>
</dbReference>
<dbReference type="FunFam" id="2.170.130.10:FF:000008">
    <property type="entry name" value="SusC/RagA family TonB-linked outer membrane protein"/>
    <property type="match status" value="1"/>
</dbReference>
<evidence type="ECO:0000256" key="4">
    <source>
        <dbReference type="ARBA" id="ARBA00022692"/>
    </source>
</evidence>
<evidence type="ECO:0000256" key="6">
    <source>
        <dbReference type="ARBA" id="ARBA00023077"/>
    </source>
</evidence>
<dbReference type="Pfam" id="PF07715">
    <property type="entry name" value="Plug"/>
    <property type="match status" value="1"/>
</dbReference>
<dbReference type="GO" id="GO:0015344">
    <property type="term" value="F:siderophore uptake transmembrane transporter activity"/>
    <property type="evidence" value="ECO:0007669"/>
    <property type="project" value="TreeGrafter"/>
</dbReference>
<protein>
    <submittedName>
        <fullName evidence="15">TonB-linked outer membrane protein, SusC/RagA family</fullName>
    </submittedName>
</protein>
<keyword evidence="5 12" id="KW-0732">Signal</keyword>
<dbReference type="InterPro" id="IPR000531">
    <property type="entry name" value="Beta-barrel_TonB"/>
</dbReference>
<evidence type="ECO:0000259" key="13">
    <source>
        <dbReference type="Pfam" id="PF00593"/>
    </source>
</evidence>
<evidence type="ECO:0000313" key="16">
    <source>
        <dbReference type="Proteomes" id="UP000004713"/>
    </source>
</evidence>
<evidence type="ECO:0000256" key="1">
    <source>
        <dbReference type="ARBA" id="ARBA00004571"/>
    </source>
</evidence>
<organism evidence="15 16">
    <name type="scientific">Bacteroides stercoris ATCC 43183</name>
    <dbReference type="NCBI Taxonomy" id="449673"/>
    <lineage>
        <taxon>Bacteria</taxon>
        <taxon>Pseudomonadati</taxon>
        <taxon>Bacteroidota</taxon>
        <taxon>Bacteroidia</taxon>
        <taxon>Bacteroidales</taxon>
        <taxon>Bacteroidaceae</taxon>
        <taxon>Bacteroides</taxon>
    </lineage>
</organism>
<evidence type="ECO:0000256" key="12">
    <source>
        <dbReference type="SAM" id="SignalP"/>
    </source>
</evidence>
<keyword evidence="7 10" id="KW-0472">Membrane</keyword>
<dbReference type="NCBIfam" id="TIGR04056">
    <property type="entry name" value="OMP_RagA_SusC"/>
    <property type="match status" value="1"/>
</dbReference>
<dbReference type="EMBL" id="ABFZ02000015">
    <property type="protein sequence ID" value="EDS16651.1"/>
    <property type="molecule type" value="Genomic_DNA"/>
</dbReference>
<evidence type="ECO:0000256" key="8">
    <source>
        <dbReference type="ARBA" id="ARBA00023170"/>
    </source>
</evidence>
<sequence>MKRKLMLLLACLFVGIGLVTAQTQKVTGVVISEEDGQPVIGASVLVKGTQIGAITNVDGDFTLLNVPSSAKTLQISYIGMQTQEVAIKPNLKVVLKPDTEVLDEVVVTGYGTFKKSSFTGSASNVTTEKLQDLPSISVQDRLAGSVAGVQITSTSGQPGSVASVRIRGMGSINASNEPLYVIDGVPMLNGNVSEFTYADSGNSLMATLNSNDIESMTVIKDAAAASLYGSRAANGVIVITTKKGSAGKTKIGVRADWGMSNMAIDYRPILDGKQRREILHLGFENYAKYTLGYDAEQAAALANKNIDEYAAEPWSGYTDWKDVLFRNGSHQNYEINAQGGNEKTRFYTSFAYTKQEGITNVSGYERFTGRANVTHQTDKVLLEANAMYTNSTQNVNNEGTSFASPIMCYAMTASPSTYPYNEDGSFSSNFPALNGANPIQTETYNYNRATINRFLGSMAATWTIWDNLKLKEAISYDFNQNNERIWWDPRSNDGRSSNGVYQRVMGNRGQLNTQTQLSYNKSFGLHNLDALVGFETEDYKYDYLYANGNQYPSYLPEIENAGDSRASSHVERYRMTSFLGRINYDYNNKYYFSASYRRDGSSRLSRESRWGDFWSISGSWRLSEEAFMQDIKHVLTDAKLRVSYGVNGTQPTDLYGYLGVYEFGYNYAGNGGSAEARFDNPNMKWEKNYATNVGLDVTLWNRLSITAEWYNRDTKDLLMSKNISAVPGVINSSGGATMLMNVGSMRNRGVEFEIKSTNIQNKDWYWSTSLNFGHNKNTLLKLDGEQNEMIDGIAIHRIGEAYQSFYAYEYAGVDPETGSEMFYINGEDGSRETTIHSNEANKVIIGSPDPKLTGGLTNFVSWKFIDLNFTLTYSLGGHAYDAATWLQSNGGTYNYVGNVPAYYKIEDTWKQPGDNAKLPLFAYGNKNTVSSRWMMPTDHLRLKNLTIGFTLPSNLSKKAGISKLRAYISGNNLLTWKSKDLYVDPETPVDGLCYFETPALRTITFGIELGF</sequence>
<evidence type="ECO:0000256" key="7">
    <source>
        <dbReference type="ARBA" id="ARBA00023136"/>
    </source>
</evidence>
<dbReference type="GeneID" id="31796268"/>
<feature type="chain" id="PRO_5002751150" evidence="12">
    <location>
        <begin position="22"/>
        <end position="1011"/>
    </location>
</feature>
<keyword evidence="6 11" id="KW-0798">TonB box</keyword>
<dbReference type="HOGENOM" id="CLU_004317_0_1_10"/>
<proteinExistence type="inferred from homology"/>
<feature type="signal peptide" evidence="12">
    <location>
        <begin position="1"/>
        <end position="21"/>
    </location>
</feature>
<gene>
    <name evidence="15" type="ORF">BACSTE_00464</name>
</gene>
<evidence type="ECO:0000256" key="2">
    <source>
        <dbReference type="ARBA" id="ARBA00022448"/>
    </source>
</evidence>
<dbReference type="SUPFAM" id="SSF49464">
    <property type="entry name" value="Carboxypeptidase regulatory domain-like"/>
    <property type="match status" value="1"/>
</dbReference>
<reference evidence="15 16" key="1">
    <citation type="submission" date="2007-11" db="EMBL/GenBank/DDBJ databases">
        <title>Draft genome sequence of Bacteroides stercoris(ATCC 43183).</title>
        <authorList>
            <person name="Sudarsanam P."/>
            <person name="Ley R."/>
            <person name="Guruge J."/>
            <person name="Turnbaugh P.J."/>
            <person name="Mahowald M."/>
            <person name="Liep D."/>
            <person name="Gordon J."/>
        </authorList>
    </citation>
    <scope>NUCLEOTIDE SEQUENCE [LARGE SCALE GENOMIC DNA]</scope>
    <source>
        <strain evidence="15 16">ATCC 43183</strain>
    </source>
</reference>
<dbReference type="InterPro" id="IPR023997">
    <property type="entry name" value="TonB-dep_OMP_SusC/RagA_CS"/>
</dbReference>
<dbReference type="InterPro" id="IPR036942">
    <property type="entry name" value="Beta-barrel_TonB_sf"/>
</dbReference>
<dbReference type="Pfam" id="PF13715">
    <property type="entry name" value="CarbopepD_reg_2"/>
    <property type="match status" value="1"/>
</dbReference>
<accession>B0NLX6</accession>
<evidence type="ECO:0000259" key="14">
    <source>
        <dbReference type="Pfam" id="PF07715"/>
    </source>
</evidence>
<feature type="domain" description="TonB-dependent receptor-like beta-barrel" evidence="13">
    <location>
        <begin position="419"/>
        <end position="903"/>
    </location>
</feature>
<dbReference type="PROSITE" id="PS52016">
    <property type="entry name" value="TONB_DEPENDENT_REC_3"/>
    <property type="match status" value="1"/>
</dbReference>
<evidence type="ECO:0000256" key="9">
    <source>
        <dbReference type="ARBA" id="ARBA00023237"/>
    </source>
</evidence>
<evidence type="ECO:0000256" key="5">
    <source>
        <dbReference type="ARBA" id="ARBA00022729"/>
    </source>
</evidence>
<reference evidence="15 16" key="2">
    <citation type="submission" date="2007-11" db="EMBL/GenBank/DDBJ databases">
        <authorList>
            <person name="Fulton L."/>
            <person name="Clifton S."/>
            <person name="Fulton B."/>
            <person name="Xu J."/>
            <person name="Minx P."/>
            <person name="Pepin K.H."/>
            <person name="Johnson M."/>
            <person name="Thiruvilangam P."/>
            <person name="Bhonagiri V."/>
            <person name="Nash W.E."/>
            <person name="Mardis E.R."/>
            <person name="Wilson R.K."/>
        </authorList>
    </citation>
    <scope>NUCLEOTIDE SEQUENCE [LARGE SCALE GENOMIC DNA]</scope>
    <source>
        <strain evidence="15 16">ATCC 43183</strain>
    </source>
</reference>
<dbReference type="GO" id="GO:0009279">
    <property type="term" value="C:cell outer membrane"/>
    <property type="evidence" value="ECO:0007669"/>
    <property type="project" value="UniProtKB-SubCell"/>
</dbReference>
<dbReference type="InterPro" id="IPR008969">
    <property type="entry name" value="CarboxyPept-like_regulatory"/>
</dbReference>
<comment type="caution">
    <text evidence="15">The sequence shown here is derived from an EMBL/GenBank/DDBJ whole genome shotgun (WGS) entry which is preliminary data.</text>
</comment>
<dbReference type="AlphaFoldDB" id="B0NLX6"/>
<dbReference type="SUPFAM" id="SSF56935">
    <property type="entry name" value="Porins"/>
    <property type="match status" value="1"/>
</dbReference>
<dbReference type="InterPro" id="IPR037066">
    <property type="entry name" value="Plug_dom_sf"/>
</dbReference>
<feature type="domain" description="TonB-dependent receptor plug" evidence="14">
    <location>
        <begin position="115"/>
        <end position="236"/>
    </location>
</feature>
<keyword evidence="4 10" id="KW-0812">Transmembrane</keyword>
<dbReference type="PANTHER" id="PTHR30069:SF29">
    <property type="entry name" value="HEMOGLOBIN AND HEMOGLOBIN-HAPTOGLOBIN-BINDING PROTEIN 1-RELATED"/>
    <property type="match status" value="1"/>
</dbReference>
<dbReference type="InterPro" id="IPR012910">
    <property type="entry name" value="Plug_dom"/>
</dbReference>
<keyword evidence="2 10" id="KW-0813">Transport</keyword>
<dbReference type="GO" id="GO:0044718">
    <property type="term" value="P:siderophore transmembrane transport"/>
    <property type="evidence" value="ECO:0007669"/>
    <property type="project" value="TreeGrafter"/>
</dbReference>
<dbReference type="eggNOG" id="COG4771">
    <property type="taxonomic scope" value="Bacteria"/>
</dbReference>
<keyword evidence="3 10" id="KW-1134">Transmembrane beta strand</keyword>
<evidence type="ECO:0000256" key="3">
    <source>
        <dbReference type="ARBA" id="ARBA00022452"/>
    </source>
</evidence>
<dbReference type="InterPro" id="IPR039426">
    <property type="entry name" value="TonB-dep_rcpt-like"/>
</dbReference>
<evidence type="ECO:0000256" key="10">
    <source>
        <dbReference type="PROSITE-ProRule" id="PRU01360"/>
    </source>
</evidence>
<dbReference type="Proteomes" id="UP000004713">
    <property type="component" value="Unassembled WGS sequence"/>
</dbReference>
<dbReference type="Gene3D" id="2.170.130.10">
    <property type="entry name" value="TonB-dependent receptor, plug domain"/>
    <property type="match status" value="1"/>
</dbReference>
<dbReference type="Pfam" id="PF00593">
    <property type="entry name" value="TonB_dep_Rec_b-barrel"/>
    <property type="match status" value="1"/>
</dbReference>
<name>B0NLX6_BACSE</name>